<keyword evidence="13" id="KW-0408">Iron</keyword>
<feature type="non-terminal residue" evidence="20">
    <location>
        <position position="486"/>
    </location>
</feature>
<feature type="domain" description="DNA2/NAM7 helicase helicase" evidence="19">
    <location>
        <begin position="403"/>
        <end position="481"/>
    </location>
</feature>
<dbReference type="InterPro" id="IPR027417">
    <property type="entry name" value="P-loop_NTPase"/>
</dbReference>
<keyword evidence="16" id="KW-0511">Multifunctional enzyme</keyword>
<gene>
    <name evidence="20" type="ORF">SYNPS1DRAFT_13204</name>
</gene>
<keyword evidence="21" id="KW-1185">Reference proteome</keyword>
<evidence type="ECO:0000256" key="1">
    <source>
        <dbReference type="ARBA" id="ARBA00001966"/>
    </source>
</evidence>
<keyword evidence="7" id="KW-0540">Nuclease</keyword>
<dbReference type="PANTHER" id="PTHR36531:SF6">
    <property type="entry name" value="DNA REPLICATION ATP-DEPENDENT HELICASE_NUCLEASE DNA2"/>
    <property type="match status" value="1"/>
</dbReference>
<evidence type="ECO:0000256" key="11">
    <source>
        <dbReference type="ARBA" id="ARBA00022806"/>
    </source>
</evidence>
<evidence type="ECO:0000256" key="3">
    <source>
        <dbReference type="ARBA" id="ARBA00007913"/>
    </source>
</evidence>
<comment type="catalytic activity">
    <reaction evidence="17">
        <text>ATP + H2O = ADP + phosphate + H(+)</text>
        <dbReference type="Rhea" id="RHEA:13065"/>
        <dbReference type="ChEBI" id="CHEBI:15377"/>
        <dbReference type="ChEBI" id="CHEBI:15378"/>
        <dbReference type="ChEBI" id="CHEBI:30616"/>
        <dbReference type="ChEBI" id="CHEBI:43474"/>
        <dbReference type="ChEBI" id="CHEBI:456216"/>
        <dbReference type="EC" id="3.6.4.12"/>
    </reaction>
</comment>
<evidence type="ECO:0000256" key="16">
    <source>
        <dbReference type="ARBA" id="ARBA00023268"/>
    </source>
</evidence>
<dbReference type="InterPro" id="IPR051827">
    <property type="entry name" value="Cas4_exonuclease"/>
</dbReference>
<evidence type="ECO:0000256" key="2">
    <source>
        <dbReference type="ARBA" id="ARBA00004123"/>
    </source>
</evidence>
<dbReference type="GO" id="GO:0005524">
    <property type="term" value="F:ATP binding"/>
    <property type="evidence" value="ECO:0007669"/>
    <property type="project" value="UniProtKB-KW"/>
</dbReference>
<evidence type="ECO:0000256" key="10">
    <source>
        <dbReference type="ARBA" id="ARBA00022801"/>
    </source>
</evidence>
<evidence type="ECO:0000256" key="13">
    <source>
        <dbReference type="ARBA" id="ARBA00023004"/>
    </source>
</evidence>
<dbReference type="Proteomes" id="UP000278143">
    <property type="component" value="Unassembled WGS sequence"/>
</dbReference>
<dbReference type="GO" id="GO:0006260">
    <property type="term" value="P:DNA replication"/>
    <property type="evidence" value="ECO:0007669"/>
    <property type="project" value="UniProtKB-KW"/>
</dbReference>
<evidence type="ECO:0000256" key="4">
    <source>
        <dbReference type="ARBA" id="ARBA00012551"/>
    </source>
</evidence>
<protein>
    <recommendedName>
        <fullName evidence="4">DNA helicase</fullName>
        <ecNumber evidence="4">3.6.4.12</ecNumber>
    </recommendedName>
</protein>
<dbReference type="EC" id="3.6.4.12" evidence="4"/>
<dbReference type="Pfam" id="PF13086">
    <property type="entry name" value="AAA_11"/>
    <property type="match status" value="1"/>
</dbReference>
<dbReference type="InterPro" id="IPR014808">
    <property type="entry name" value="DNA_replication_fac_Dna2_N"/>
</dbReference>
<evidence type="ECO:0000256" key="15">
    <source>
        <dbReference type="ARBA" id="ARBA00023242"/>
    </source>
</evidence>
<comment type="similarity">
    <text evidence="3">Belongs to the DNA2/NAM7 helicase family.</text>
</comment>
<keyword evidence="10" id="KW-0378">Hydrolase</keyword>
<feature type="domain" description="DNA replication factor Dna2 N-terminal" evidence="18">
    <location>
        <begin position="4"/>
        <end position="37"/>
    </location>
</feature>
<evidence type="ECO:0000256" key="9">
    <source>
        <dbReference type="ARBA" id="ARBA00022741"/>
    </source>
</evidence>
<dbReference type="GO" id="GO:0004518">
    <property type="term" value="F:nuclease activity"/>
    <property type="evidence" value="ECO:0007669"/>
    <property type="project" value="UniProtKB-KW"/>
</dbReference>
<keyword evidence="6" id="KW-0235">DNA replication</keyword>
<dbReference type="PANTHER" id="PTHR36531">
    <property type="entry name" value="CRISPR-ASSOCIATED EXONUCLEASE CAS4"/>
    <property type="match status" value="1"/>
</dbReference>
<dbReference type="OrthoDB" id="6513042at2759"/>
<keyword evidence="14" id="KW-0411">Iron-sulfur</keyword>
<accession>A0A4P9Z3Q2</accession>
<sequence length="486" mass="54426">MNSSHEVQVAINKVLAIEEGIWSPTYGIKGVVDASLEIAYTTVKQRRASTGRVAIVPLEVKTGRASNYIAHQAQTLLYTLLMSDRYNQPIASGLLYYLKSGTTKWMAVKQHEIRSMVISRNELAHYMVDATRLPAVQRNMYKCQRCFAVDACAIYHKALEQGTSDSFGVGHVFDERTGHLTVAQADFLRQWDRLITMEEQEMNRFKGEIWSMSSEERESMGRCLGQLQIDTSFETEQAGDAKLRDKLGRYRYRFVRMTSDHHHNNDDDDVHAVMEPSRSFLLSHITVGDPVVLSTEDGQIALAIGFVLDMNDEQVTVGIDRPLREDRRPWTKSSSTSYRLDKDELSGGMALLRHNLVSLFAVDRCDHRRRALLVDLAAPTFRDNSDDDDDDDDDGGLLSSSALNIDQQAAIRRVLAADDYTLLLGMPGSGKTTTVAELIRVLVARGKRVLVTSYTHSAVDNILLKLKSTHASSIVRLGNRDKVGGD</sequence>
<organism evidence="20 21">
    <name type="scientific">Syncephalis pseudoplumigaleata</name>
    <dbReference type="NCBI Taxonomy" id="1712513"/>
    <lineage>
        <taxon>Eukaryota</taxon>
        <taxon>Fungi</taxon>
        <taxon>Fungi incertae sedis</taxon>
        <taxon>Zoopagomycota</taxon>
        <taxon>Zoopagomycotina</taxon>
        <taxon>Zoopagomycetes</taxon>
        <taxon>Zoopagales</taxon>
        <taxon>Piptocephalidaceae</taxon>
        <taxon>Syncephalis</taxon>
    </lineage>
</organism>
<evidence type="ECO:0000256" key="7">
    <source>
        <dbReference type="ARBA" id="ARBA00022722"/>
    </source>
</evidence>
<evidence type="ECO:0000256" key="5">
    <source>
        <dbReference type="ARBA" id="ARBA00022485"/>
    </source>
</evidence>
<evidence type="ECO:0000256" key="17">
    <source>
        <dbReference type="ARBA" id="ARBA00047995"/>
    </source>
</evidence>
<dbReference type="AlphaFoldDB" id="A0A4P9Z3Q2"/>
<name>A0A4P9Z3Q2_9FUNG</name>
<keyword evidence="5" id="KW-0004">4Fe-4S</keyword>
<proteinExistence type="inferred from homology"/>
<evidence type="ECO:0000256" key="8">
    <source>
        <dbReference type="ARBA" id="ARBA00022723"/>
    </source>
</evidence>
<dbReference type="EMBL" id="KZ989270">
    <property type="protein sequence ID" value="RKP27096.1"/>
    <property type="molecule type" value="Genomic_DNA"/>
</dbReference>
<evidence type="ECO:0000256" key="14">
    <source>
        <dbReference type="ARBA" id="ARBA00023014"/>
    </source>
</evidence>
<evidence type="ECO:0000259" key="18">
    <source>
        <dbReference type="Pfam" id="PF08696"/>
    </source>
</evidence>
<dbReference type="GO" id="GO:0046872">
    <property type="term" value="F:metal ion binding"/>
    <property type="evidence" value="ECO:0007669"/>
    <property type="project" value="UniProtKB-KW"/>
</dbReference>
<dbReference type="GO" id="GO:0005634">
    <property type="term" value="C:nucleus"/>
    <property type="evidence" value="ECO:0007669"/>
    <property type="project" value="UniProtKB-SubCell"/>
</dbReference>
<keyword evidence="15" id="KW-0539">Nucleus</keyword>
<dbReference type="Gene3D" id="2.40.30.270">
    <property type="match status" value="1"/>
</dbReference>
<evidence type="ECO:0000256" key="6">
    <source>
        <dbReference type="ARBA" id="ARBA00022705"/>
    </source>
</evidence>
<comment type="subcellular location">
    <subcellularLocation>
        <location evidence="2">Nucleus</location>
    </subcellularLocation>
</comment>
<dbReference type="Gene3D" id="3.90.320.10">
    <property type="match status" value="1"/>
</dbReference>
<evidence type="ECO:0000259" key="19">
    <source>
        <dbReference type="Pfam" id="PF13086"/>
    </source>
</evidence>
<evidence type="ECO:0000313" key="21">
    <source>
        <dbReference type="Proteomes" id="UP000278143"/>
    </source>
</evidence>
<dbReference type="InterPro" id="IPR011604">
    <property type="entry name" value="PDDEXK-like_dom_sf"/>
</dbReference>
<reference evidence="21" key="1">
    <citation type="journal article" date="2018" name="Nat. Microbiol.">
        <title>Leveraging single-cell genomics to expand the fungal tree of life.</title>
        <authorList>
            <person name="Ahrendt S.R."/>
            <person name="Quandt C.A."/>
            <person name="Ciobanu D."/>
            <person name="Clum A."/>
            <person name="Salamov A."/>
            <person name="Andreopoulos B."/>
            <person name="Cheng J.F."/>
            <person name="Woyke T."/>
            <person name="Pelin A."/>
            <person name="Henrissat B."/>
            <person name="Reynolds N.K."/>
            <person name="Benny G.L."/>
            <person name="Smith M.E."/>
            <person name="James T.Y."/>
            <person name="Grigoriev I.V."/>
        </authorList>
    </citation>
    <scope>NUCLEOTIDE SEQUENCE [LARGE SCALE GENOMIC DNA]</scope>
    <source>
        <strain evidence="21">Benny S71-1</strain>
    </source>
</reference>
<comment type="cofactor">
    <cofactor evidence="1">
        <name>[4Fe-4S] cluster</name>
        <dbReference type="ChEBI" id="CHEBI:49883"/>
    </cofactor>
</comment>
<keyword evidence="11" id="KW-0347">Helicase</keyword>
<dbReference type="GO" id="GO:0003678">
    <property type="term" value="F:DNA helicase activity"/>
    <property type="evidence" value="ECO:0007669"/>
    <property type="project" value="UniProtKB-EC"/>
</dbReference>
<evidence type="ECO:0000313" key="20">
    <source>
        <dbReference type="EMBL" id="RKP27096.1"/>
    </source>
</evidence>
<dbReference type="SUPFAM" id="SSF52540">
    <property type="entry name" value="P-loop containing nucleoside triphosphate hydrolases"/>
    <property type="match status" value="1"/>
</dbReference>
<dbReference type="GO" id="GO:0016787">
    <property type="term" value="F:hydrolase activity"/>
    <property type="evidence" value="ECO:0007669"/>
    <property type="project" value="UniProtKB-KW"/>
</dbReference>
<evidence type="ECO:0000256" key="12">
    <source>
        <dbReference type="ARBA" id="ARBA00022840"/>
    </source>
</evidence>
<dbReference type="GO" id="GO:0051539">
    <property type="term" value="F:4 iron, 4 sulfur cluster binding"/>
    <property type="evidence" value="ECO:0007669"/>
    <property type="project" value="UniProtKB-KW"/>
</dbReference>
<dbReference type="Gene3D" id="3.40.50.300">
    <property type="entry name" value="P-loop containing nucleotide triphosphate hydrolases"/>
    <property type="match status" value="1"/>
</dbReference>
<keyword evidence="9" id="KW-0547">Nucleotide-binding</keyword>
<dbReference type="InterPro" id="IPR041677">
    <property type="entry name" value="DNA2/NAM7_AAA_11"/>
</dbReference>
<keyword evidence="12" id="KW-0067">ATP-binding</keyword>
<dbReference type="Pfam" id="PF08696">
    <property type="entry name" value="Dna2"/>
    <property type="match status" value="1"/>
</dbReference>
<keyword evidence="8" id="KW-0479">Metal-binding</keyword>